<evidence type="ECO:0000313" key="2">
    <source>
        <dbReference type="Proteomes" id="UP000241238"/>
    </source>
</evidence>
<keyword evidence="2" id="KW-1185">Reference proteome</keyword>
<reference evidence="2" key="1">
    <citation type="journal article" date="2018" name="MSphere">
        <title>Fusobacterium Genomics Using MinION and Illumina Sequencing Enables Genome Completion and Correction.</title>
        <authorList>
            <person name="Todd S.M."/>
            <person name="Settlage R.E."/>
            <person name="Lahmers K.K."/>
            <person name="Slade D.J."/>
        </authorList>
    </citation>
    <scope>NUCLEOTIDE SEQUENCE [LARGE SCALE GENOMIC DNA]</scope>
    <source>
        <strain evidence="2">ATCC 27725</strain>
    </source>
</reference>
<sequence>MKVEINGKEYKLKLNLRARIKLAKYYSNEIEMYKKAGIGNLEVITKIIYCSLQECQFSYEVFLESYPDIKESYEMFYKVFHKLIEDAGNPLSIEIKEKSEGKIEERKSDKTDFRELIITLMSKGYKQEEVLDMTYWDINLIFEADYKHLEREVFHTNALINTIAGIVGSKKTIDILGRKKKDEYRDYSTFHEIGTLLDKKRINID</sequence>
<protein>
    <submittedName>
        <fullName evidence="1">Uncharacterized protein</fullName>
    </submittedName>
</protein>
<proteinExistence type="predicted"/>
<dbReference type="EMBL" id="CP028103">
    <property type="protein sequence ID" value="AVQ30491.1"/>
    <property type="molecule type" value="Genomic_DNA"/>
</dbReference>
<dbReference type="RefSeq" id="WP_005951940.1">
    <property type="nucleotide sequence ID" value="NZ_CP028103.1"/>
</dbReference>
<evidence type="ECO:0000313" key="1">
    <source>
        <dbReference type="EMBL" id="AVQ30491.1"/>
    </source>
</evidence>
<name>A0ABN5JEJ0_FUSVA</name>
<dbReference type="GeneID" id="77467220"/>
<dbReference type="Proteomes" id="UP000241238">
    <property type="component" value="Chromosome"/>
</dbReference>
<gene>
    <name evidence="1" type="ORF">C4N18_04390</name>
</gene>
<organism evidence="1 2">
    <name type="scientific">Fusobacterium varium ATCC 27725</name>
    <dbReference type="NCBI Taxonomy" id="469618"/>
    <lineage>
        <taxon>Bacteria</taxon>
        <taxon>Fusobacteriati</taxon>
        <taxon>Fusobacteriota</taxon>
        <taxon>Fusobacteriia</taxon>
        <taxon>Fusobacteriales</taxon>
        <taxon>Fusobacteriaceae</taxon>
        <taxon>Fusobacterium</taxon>
    </lineage>
</organism>
<accession>A0ABN5JEJ0</accession>